<evidence type="ECO:0000313" key="3">
    <source>
        <dbReference type="Proteomes" id="UP001066276"/>
    </source>
</evidence>
<reference evidence="2" key="1">
    <citation type="journal article" date="2022" name="bioRxiv">
        <title>Sequencing and chromosome-scale assembly of the giantPleurodeles waltlgenome.</title>
        <authorList>
            <person name="Brown T."/>
            <person name="Elewa A."/>
            <person name="Iarovenko S."/>
            <person name="Subramanian E."/>
            <person name="Araus A.J."/>
            <person name="Petzold A."/>
            <person name="Susuki M."/>
            <person name="Suzuki K.-i.T."/>
            <person name="Hayashi T."/>
            <person name="Toyoda A."/>
            <person name="Oliveira C."/>
            <person name="Osipova E."/>
            <person name="Leigh N.D."/>
            <person name="Simon A."/>
            <person name="Yun M.H."/>
        </authorList>
    </citation>
    <scope>NUCLEOTIDE SEQUENCE</scope>
    <source>
        <strain evidence="2">20211129_DDA</strain>
        <tissue evidence="2">Liver</tissue>
    </source>
</reference>
<keyword evidence="1" id="KW-0175">Coiled coil</keyword>
<dbReference type="EMBL" id="JANPWB010000004">
    <property type="protein sequence ID" value="KAJ1193901.1"/>
    <property type="molecule type" value="Genomic_DNA"/>
</dbReference>
<dbReference type="Gene3D" id="6.10.280.220">
    <property type="match status" value="1"/>
</dbReference>
<gene>
    <name evidence="2" type="ORF">NDU88_003197</name>
</gene>
<comment type="caution">
    <text evidence="2">The sequence shown here is derived from an EMBL/GenBank/DDBJ whole genome shotgun (WGS) entry which is preliminary data.</text>
</comment>
<proteinExistence type="predicted"/>
<feature type="coiled-coil region" evidence="1">
    <location>
        <begin position="42"/>
        <end position="76"/>
    </location>
</feature>
<organism evidence="2 3">
    <name type="scientific">Pleurodeles waltl</name>
    <name type="common">Iberian ribbed newt</name>
    <dbReference type="NCBI Taxonomy" id="8319"/>
    <lineage>
        <taxon>Eukaryota</taxon>
        <taxon>Metazoa</taxon>
        <taxon>Chordata</taxon>
        <taxon>Craniata</taxon>
        <taxon>Vertebrata</taxon>
        <taxon>Euteleostomi</taxon>
        <taxon>Amphibia</taxon>
        <taxon>Batrachia</taxon>
        <taxon>Caudata</taxon>
        <taxon>Salamandroidea</taxon>
        <taxon>Salamandridae</taxon>
        <taxon>Pleurodelinae</taxon>
        <taxon>Pleurodeles</taxon>
    </lineage>
</organism>
<protein>
    <submittedName>
        <fullName evidence="2">Uncharacterized protein</fullName>
    </submittedName>
</protein>
<dbReference type="AlphaFoldDB" id="A0AAV7UZY3"/>
<name>A0AAV7UZY3_PLEWA</name>
<keyword evidence="3" id="KW-1185">Reference proteome</keyword>
<dbReference type="Proteomes" id="UP001066276">
    <property type="component" value="Chromosome 2_2"/>
</dbReference>
<sequence length="123" mass="13242">MDSTKVEKSVPQKISADPLGSVCGIWLWDAGLGLEAHTVTKLAAIQDTKSTLENNIESVSQEVALLQADQRNLVERVDTAEQSLEQLMLMVMGIGDCLEMLEVENVVKAVKPDDLEGGSTATT</sequence>
<evidence type="ECO:0000256" key="1">
    <source>
        <dbReference type="SAM" id="Coils"/>
    </source>
</evidence>
<accession>A0AAV7UZY3</accession>
<evidence type="ECO:0000313" key="2">
    <source>
        <dbReference type="EMBL" id="KAJ1193901.1"/>
    </source>
</evidence>